<gene>
    <name evidence="3" type="ORF">MU848_10380</name>
</gene>
<dbReference type="CDD" id="cd06223">
    <property type="entry name" value="PRTases_typeI"/>
    <property type="match status" value="1"/>
</dbReference>
<evidence type="ECO:0000313" key="3">
    <source>
        <dbReference type="EMBL" id="MCK0531985.1"/>
    </source>
</evidence>
<dbReference type="InterPro" id="IPR000836">
    <property type="entry name" value="PRTase_dom"/>
</dbReference>
<comment type="similarity">
    <text evidence="1">Belongs to the ComF/GntX family.</text>
</comment>
<protein>
    <submittedName>
        <fullName evidence="3">ComF family protein</fullName>
    </submittedName>
</protein>
<sequence>MHLASLLKGAVRPALDYALPPRCPGCGVIVEADDAFCLTCWSGMRFLGEPCCARCGVPFEHDRGSDAACGACLAEPPPFDSARAVLAYGDIARNVALKLKYGRRIGLARLVARHMARRLPAFEAPPVIVPVPLHRWRLWWRGFNQSALIADHLGKASGIVVDKHALLRVRATQPLRGMHARQRTKAVAGAFALAKGHGVKGRAVLLIDDVHTSGATAAACARALKRGGASSVHLLCWARALPEGAEGTD</sequence>
<organism evidence="3 4">
    <name type="scientific">Sphingobium agri</name>
    <dbReference type="NCBI Taxonomy" id="2933566"/>
    <lineage>
        <taxon>Bacteria</taxon>
        <taxon>Pseudomonadati</taxon>
        <taxon>Pseudomonadota</taxon>
        <taxon>Alphaproteobacteria</taxon>
        <taxon>Sphingomonadales</taxon>
        <taxon>Sphingomonadaceae</taxon>
        <taxon>Sphingobium</taxon>
    </lineage>
</organism>
<dbReference type="Pfam" id="PF18912">
    <property type="entry name" value="DZR_2"/>
    <property type="match status" value="1"/>
</dbReference>
<name>A0ABT0DXY1_9SPHN</name>
<proteinExistence type="inferred from homology"/>
<dbReference type="Gene3D" id="3.40.50.2020">
    <property type="match status" value="1"/>
</dbReference>
<dbReference type="PANTHER" id="PTHR47505:SF1">
    <property type="entry name" value="DNA UTILIZATION PROTEIN YHGH"/>
    <property type="match status" value="1"/>
</dbReference>
<dbReference type="RefSeq" id="WP_247231606.1">
    <property type="nucleotide sequence ID" value="NZ_JALKHS010000006.1"/>
</dbReference>
<dbReference type="EMBL" id="JALKHS010000006">
    <property type="protein sequence ID" value="MCK0531985.1"/>
    <property type="molecule type" value="Genomic_DNA"/>
</dbReference>
<dbReference type="InterPro" id="IPR051910">
    <property type="entry name" value="ComF/GntX_DNA_util-trans"/>
</dbReference>
<evidence type="ECO:0000256" key="1">
    <source>
        <dbReference type="ARBA" id="ARBA00008007"/>
    </source>
</evidence>
<dbReference type="PANTHER" id="PTHR47505">
    <property type="entry name" value="DNA UTILIZATION PROTEIN YHGH"/>
    <property type="match status" value="1"/>
</dbReference>
<reference evidence="3 4" key="1">
    <citation type="submission" date="2022-04" db="EMBL/GenBank/DDBJ databases">
        <authorList>
            <person name="Huq M.A."/>
        </authorList>
    </citation>
    <scope>NUCLEOTIDE SEQUENCE [LARGE SCALE GENOMIC DNA]</scope>
    <source>
        <strain evidence="3 4">MAH-33</strain>
    </source>
</reference>
<feature type="domain" description="Double zinc ribbon" evidence="2">
    <location>
        <begin position="14"/>
        <end position="73"/>
    </location>
</feature>
<keyword evidence="4" id="KW-1185">Reference proteome</keyword>
<evidence type="ECO:0000259" key="2">
    <source>
        <dbReference type="Pfam" id="PF18912"/>
    </source>
</evidence>
<dbReference type="InterPro" id="IPR044005">
    <property type="entry name" value="DZR_2"/>
</dbReference>
<accession>A0ABT0DXY1</accession>
<evidence type="ECO:0000313" key="4">
    <source>
        <dbReference type="Proteomes" id="UP001203512"/>
    </source>
</evidence>
<dbReference type="Proteomes" id="UP001203512">
    <property type="component" value="Unassembled WGS sequence"/>
</dbReference>
<dbReference type="SUPFAM" id="SSF53271">
    <property type="entry name" value="PRTase-like"/>
    <property type="match status" value="1"/>
</dbReference>
<dbReference type="InterPro" id="IPR029057">
    <property type="entry name" value="PRTase-like"/>
</dbReference>
<comment type="caution">
    <text evidence="3">The sequence shown here is derived from an EMBL/GenBank/DDBJ whole genome shotgun (WGS) entry which is preliminary data.</text>
</comment>